<dbReference type="AlphaFoldDB" id="A0A1I8BTM8"/>
<accession>A0A1I8BTM8</accession>
<sequence>MPNEINEDDGVILQNRSYGKPFLLLQASPNAIHRYMVPADKSQNNSSYALLVPFSLKESNI</sequence>
<organism evidence="1 2">
    <name type="scientific">Meloidogyne hapla</name>
    <name type="common">Root-knot nematode worm</name>
    <dbReference type="NCBI Taxonomy" id="6305"/>
    <lineage>
        <taxon>Eukaryota</taxon>
        <taxon>Metazoa</taxon>
        <taxon>Ecdysozoa</taxon>
        <taxon>Nematoda</taxon>
        <taxon>Chromadorea</taxon>
        <taxon>Rhabditida</taxon>
        <taxon>Tylenchina</taxon>
        <taxon>Tylenchomorpha</taxon>
        <taxon>Tylenchoidea</taxon>
        <taxon>Meloidogynidae</taxon>
        <taxon>Meloidogyninae</taxon>
        <taxon>Meloidogyne</taxon>
    </lineage>
</organism>
<keyword evidence="1" id="KW-1185">Reference proteome</keyword>
<reference evidence="2" key="1">
    <citation type="submission" date="2016-11" db="UniProtKB">
        <authorList>
            <consortium name="WormBaseParasite"/>
        </authorList>
    </citation>
    <scope>IDENTIFICATION</scope>
</reference>
<protein>
    <submittedName>
        <fullName evidence="2">Uncharacterized protein</fullName>
    </submittedName>
</protein>
<evidence type="ECO:0000313" key="1">
    <source>
        <dbReference type="Proteomes" id="UP000095281"/>
    </source>
</evidence>
<dbReference type="Proteomes" id="UP000095281">
    <property type="component" value="Unplaced"/>
</dbReference>
<name>A0A1I8BTM8_MELHA</name>
<proteinExistence type="predicted"/>
<dbReference type="WBParaSite" id="MhA1_Contig609.frz3.gene15">
    <property type="protein sequence ID" value="MhA1_Contig609.frz3.gene15"/>
    <property type="gene ID" value="MhA1_Contig609.frz3.gene15"/>
</dbReference>
<evidence type="ECO:0000313" key="2">
    <source>
        <dbReference type="WBParaSite" id="MhA1_Contig609.frz3.gene15"/>
    </source>
</evidence>